<keyword evidence="3" id="KW-1185">Reference proteome</keyword>
<sequence length="81" mass="8996">MWRASSAPYLASPWVSSPRAADDTSEITVASLWLSQAELWYWGQDSLLGTKPLRIVYISGHIGLFARMHRTASNHPQPSAV</sequence>
<reference evidence="2 3" key="1">
    <citation type="submission" date="2019-09" db="EMBL/GenBank/DDBJ databases">
        <title>Genome Sequences of Streptomyces kaniharaensis ATCC 21070.</title>
        <authorList>
            <person name="Zhu W."/>
            <person name="De Crecy-Lagard V."/>
            <person name="Richards N.G."/>
        </authorList>
    </citation>
    <scope>NUCLEOTIDE SEQUENCE [LARGE SCALE GENOMIC DNA]</scope>
    <source>
        <strain evidence="2 3">SF-557</strain>
    </source>
</reference>
<evidence type="ECO:0000313" key="2">
    <source>
        <dbReference type="EMBL" id="MQS12503.1"/>
    </source>
</evidence>
<name>A0A6N7KSB2_9ACTN</name>
<dbReference type="EMBL" id="WBOF01000001">
    <property type="protein sequence ID" value="MQS12503.1"/>
    <property type="molecule type" value="Genomic_DNA"/>
</dbReference>
<dbReference type="AlphaFoldDB" id="A0A6N7KSB2"/>
<accession>A0A6N7KSB2</accession>
<proteinExistence type="predicted"/>
<evidence type="ECO:0000313" key="3">
    <source>
        <dbReference type="Proteomes" id="UP000450000"/>
    </source>
</evidence>
<gene>
    <name evidence="2" type="ORF">F7Q99_09450</name>
</gene>
<organism evidence="2 3">
    <name type="scientific">Streptomyces kaniharaensis</name>
    <dbReference type="NCBI Taxonomy" id="212423"/>
    <lineage>
        <taxon>Bacteria</taxon>
        <taxon>Bacillati</taxon>
        <taxon>Actinomycetota</taxon>
        <taxon>Actinomycetes</taxon>
        <taxon>Kitasatosporales</taxon>
        <taxon>Streptomycetaceae</taxon>
        <taxon>Streptomyces</taxon>
    </lineage>
</organism>
<evidence type="ECO:0000256" key="1">
    <source>
        <dbReference type="SAM" id="MobiDB-lite"/>
    </source>
</evidence>
<protein>
    <submittedName>
        <fullName evidence="2">Uncharacterized protein</fullName>
    </submittedName>
</protein>
<comment type="caution">
    <text evidence="2">The sequence shown here is derived from an EMBL/GenBank/DDBJ whole genome shotgun (WGS) entry which is preliminary data.</text>
</comment>
<feature type="region of interest" description="Disordered" evidence="1">
    <location>
        <begin position="1"/>
        <end position="21"/>
    </location>
</feature>
<dbReference type="Proteomes" id="UP000450000">
    <property type="component" value="Unassembled WGS sequence"/>
</dbReference>